<accession>A0A0L0BUT0</accession>
<dbReference type="EMBL" id="JRES01001300">
    <property type="protein sequence ID" value="KNC23791.1"/>
    <property type="molecule type" value="Genomic_DNA"/>
</dbReference>
<keyword evidence="3" id="KW-1185">Reference proteome</keyword>
<evidence type="ECO:0000256" key="1">
    <source>
        <dbReference type="SAM" id="MobiDB-lite"/>
    </source>
</evidence>
<name>A0A0L0BUT0_LUCCU</name>
<comment type="caution">
    <text evidence="2">The sequence shown here is derived from an EMBL/GenBank/DDBJ whole genome shotgun (WGS) entry which is preliminary data.</text>
</comment>
<evidence type="ECO:0000313" key="3">
    <source>
        <dbReference type="Proteomes" id="UP000037069"/>
    </source>
</evidence>
<dbReference type="AlphaFoldDB" id="A0A0L0BUT0"/>
<protein>
    <submittedName>
        <fullName evidence="2">Uncharacterized protein</fullName>
    </submittedName>
</protein>
<sequence>MKSCYIYEEETDNYKTDNTVIRKIRWTVQGHSKVNSKPDDIGAIVRKLRDITAAFLGVDLSSGFMLFNELPFLVVIAIPGRGPEGDTGHKIAVPIIYLTKRPRPAEDSDTDREGNPDSTFIKKPNHNNSIAASMDVDQANIHEQSGSSRGPNTGARSSGSGITPASNVTWIRPSTPCANNYMHFSNLNTADKISYLNPI</sequence>
<feature type="compositionally biased region" description="Basic and acidic residues" evidence="1">
    <location>
        <begin position="103"/>
        <end position="115"/>
    </location>
</feature>
<organism evidence="2 3">
    <name type="scientific">Lucilia cuprina</name>
    <name type="common">Green bottle fly</name>
    <name type="synonym">Australian sheep blowfly</name>
    <dbReference type="NCBI Taxonomy" id="7375"/>
    <lineage>
        <taxon>Eukaryota</taxon>
        <taxon>Metazoa</taxon>
        <taxon>Ecdysozoa</taxon>
        <taxon>Arthropoda</taxon>
        <taxon>Hexapoda</taxon>
        <taxon>Insecta</taxon>
        <taxon>Pterygota</taxon>
        <taxon>Neoptera</taxon>
        <taxon>Endopterygota</taxon>
        <taxon>Diptera</taxon>
        <taxon>Brachycera</taxon>
        <taxon>Muscomorpha</taxon>
        <taxon>Oestroidea</taxon>
        <taxon>Calliphoridae</taxon>
        <taxon>Luciliinae</taxon>
        <taxon>Lucilia</taxon>
    </lineage>
</organism>
<dbReference type="Proteomes" id="UP000037069">
    <property type="component" value="Unassembled WGS sequence"/>
</dbReference>
<feature type="region of interest" description="Disordered" evidence="1">
    <location>
        <begin position="142"/>
        <end position="167"/>
    </location>
</feature>
<proteinExistence type="predicted"/>
<reference evidence="2 3" key="1">
    <citation type="journal article" date="2015" name="Nat. Commun.">
        <title>Lucilia cuprina genome unlocks parasitic fly biology to underpin future interventions.</title>
        <authorList>
            <person name="Anstead C.A."/>
            <person name="Korhonen P.K."/>
            <person name="Young N.D."/>
            <person name="Hall R.S."/>
            <person name="Jex A.R."/>
            <person name="Murali S.C."/>
            <person name="Hughes D.S."/>
            <person name="Lee S.F."/>
            <person name="Perry T."/>
            <person name="Stroehlein A.J."/>
            <person name="Ansell B.R."/>
            <person name="Breugelmans B."/>
            <person name="Hofmann A."/>
            <person name="Qu J."/>
            <person name="Dugan S."/>
            <person name="Lee S.L."/>
            <person name="Chao H."/>
            <person name="Dinh H."/>
            <person name="Han Y."/>
            <person name="Doddapaneni H.V."/>
            <person name="Worley K.C."/>
            <person name="Muzny D.M."/>
            <person name="Ioannidis P."/>
            <person name="Waterhouse R.M."/>
            <person name="Zdobnov E.M."/>
            <person name="James P.J."/>
            <person name="Bagnall N.H."/>
            <person name="Kotze A.C."/>
            <person name="Gibbs R.A."/>
            <person name="Richards S."/>
            <person name="Batterham P."/>
            <person name="Gasser R.B."/>
        </authorList>
    </citation>
    <scope>NUCLEOTIDE SEQUENCE [LARGE SCALE GENOMIC DNA]</scope>
    <source>
        <strain evidence="2 3">LS</strain>
        <tissue evidence="2">Full body</tissue>
    </source>
</reference>
<evidence type="ECO:0000313" key="2">
    <source>
        <dbReference type="EMBL" id="KNC23791.1"/>
    </source>
</evidence>
<feature type="region of interest" description="Disordered" evidence="1">
    <location>
        <begin position="102"/>
        <end position="128"/>
    </location>
</feature>
<gene>
    <name evidence="2" type="ORF">FF38_01306</name>
</gene>